<evidence type="ECO:0000313" key="2">
    <source>
        <dbReference type="EMBL" id="AWI03344.1"/>
    </source>
</evidence>
<evidence type="ECO:0000256" key="1">
    <source>
        <dbReference type="ARBA" id="ARBA00010554"/>
    </source>
</evidence>
<sequence>MILNGKYKILKIYISEDSKYKGRNLYHALVIKLKEIGMAGATVTRGLVGYGESKTIHNAKILDLSSSLPIIIEVIDEAEKIERAMPVVKEMVDKGLVITFQVNVEKYGKNDAG</sequence>
<dbReference type="InterPro" id="IPR011322">
    <property type="entry name" value="N-reg_PII-like_a/b"/>
</dbReference>
<dbReference type="RefSeq" id="WP_032075654.1">
    <property type="nucleotide sequence ID" value="NZ_CP020953.1"/>
</dbReference>
<dbReference type="AlphaFoldDB" id="A0A2U8DMB8"/>
<dbReference type="KEGG" id="cdrk:B9W14_02150"/>
<dbReference type="PANTHER" id="PTHR35983:SF1">
    <property type="entry name" value="UPF0166 PROTEIN TM_0021"/>
    <property type="match status" value="1"/>
</dbReference>
<gene>
    <name evidence="2" type="ORF">B9W14_02150</name>
</gene>
<proteinExistence type="inferred from homology"/>
<comment type="similarity">
    <text evidence="1">Belongs to the UPF0166 family.</text>
</comment>
<dbReference type="InterPro" id="IPR015867">
    <property type="entry name" value="N-reg_PII/ATP_PRibTrfase_C"/>
</dbReference>
<evidence type="ECO:0000313" key="3">
    <source>
        <dbReference type="Proteomes" id="UP000244910"/>
    </source>
</evidence>
<dbReference type="Gene3D" id="3.30.70.120">
    <property type="match status" value="1"/>
</dbReference>
<keyword evidence="3" id="KW-1185">Reference proteome</keyword>
<reference evidence="3" key="1">
    <citation type="submission" date="2017-04" db="EMBL/GenBank/DDBJ databases">
        <authorList>
            <person name="Song Y."/>
            <person name="Cho B.-K."/>
        </authorList>
    </citation>
    <scope>NUCLEOTIDE SEQUENCE [LARGE SCALE GENOMIC DNA]</scope>
    <source>
        <strain evidence="3">SL1</strain>
    </source>
</reference>
<dbReference type="InterPro" id="IPR003793">
    <property type="entry name" value="UPF0166"/>
</dbReference>
<dbReference type="EMBL" id="CP020953">
    <property type="protein sequence ID" value="AWI03344.1"/>
    <property type="molecule type" value="Genomic_DNA"/>
</dbReference>
<organism evidence="2 3">
    <name type="scientific">Clostridium drakei</name>
    <dbReference type="NCBI Taxonomy" id="332101"/>
    <lineage>
        <taxon>Bacteria</taxon>
        <taxon>Bacillati</taxon>
        <taxon>Bacillota</taxon>
        <taxon>Clostridia</taxon>
        <taxon>Eubacteriales</taxon>
        <taxon>Clostridiaceae</taxon>
        <taxon>Clostridium</taxon>
    </lineage>
</organism>
<dbReference type="PANTHER" id="PTHR35983">
    <property type="entry name" value="UPF0166 PROTEIN TM_0021"/>
    <property type="match status" value="1"/>
</dbReference>
<dbReference type="SUPFAM" id="SSF54913">
    <property type="entry name" value="GlnB-like"/>
    <property type="match status" value="1"/>
</dbReference>
<accession>A0A2U8DMB8</accession>
<dbReference type="Proteomes" id="UP000244910">
    <property type="component" value="Chromosome"/>
</dbReference>
<name>A0A2U8DMB8_9CLOT</name>
<dbReference type="OrthoDB" id="9795599at2"/>
<protein>
    <submittedName>
        <fullName evidence="2">Uncharacterized protein</fullName>
    </submittedName>
</protein>
<dbReference type="Pfam" id="PF02641">
    <property type="entry name" value="DUF190"/>
    <property type="match status" value="1"/>
</dbReference>